<dbReference type="Gene3D" id="3.90.226.10">
    <property type="entry name" value="2-enoyl-CoA Hydratase, Chain A, domain 1"/>
    <property type="match status" value="1"/>
</dbReference>
<dbReference type="InterPro" id="IPR029045">
    <property type="entry name" value="ClpP/crotonase-like_dom_sf"/>
</dbReference>
<accession>A0A3B0ZV71</accession>
<dbReference type="InterPro" id="IPR001478">
    <property type="entry name" value="PDZ"/>
</dbReference>
<dbReference type="GO" id="GO:0006508">
    <property type="term" value="P:proteolysis"/>
    <property type="evidence" value="ECO:0007669"/>
    <property type="project" value="UniProtKB-KW"/>
</dbReference>
<evidence type="ECO:0000256" key="2">
    <source>
        <dbReference type="ARBA" id="ARBA00022670"/>
    </source>
</evidence>
<dbReference type="FunFam" id="3.90.226.10:FF:000090">
    <property type="entry name" value="Tail-specific protease"/>
    <property type="match status" value="1"/>
</dbReference>
<dbReference type="SUPFAM" id="SSF52096">
    <property type="entry name" value="ClpP/crotonase"/>
    <property type="match status" value="1"/>
</dbReference>
<organism evidence="7">
    <name type="scientific">hydrothermal vent metagenome</name>
    <dbReference type="NCBI Taxonomy" id="652676"/>
    <lineage>
        <taxon>unclassified sequences</taxon>
        <taxon>metagenomes</taxon>
        <taxon>ecological metagenomes</taxon>
    </lineage>
</organism>
<dbReference type="InterPro" id="IPR005151">
    <property type="entry name" value="Tail-specific_protease"/>
</dbReference>
<name>A0A3B0ZV71_9ZZZZ</name>
<evidence type="ECO:0000259" key="6">
    <source>
        <dbReference type="SMART" id="SM00245"/>
    </source>
</evidence>
<proteinExistence type="inferred from homology"/>
<evidence type="ECO:0000256" key="1">
    <source>
        <dbReference type="ARBA" id="ARBA00009179"/>
    </source>
</evidence>
<dbReference type="CDD" id="cd07560">
    <property type="entry name" value="Peptidase_S41_CPP"/>
    <property type="match status" value="1"/>
</dbReference>
<dbReference type="CDD" id="cd06782">
    <property type="entry name" value="cpPDZ_CPP-like"/>
    <property type="match status" value="1"/>
</dbReference>
<dbReference type="InterPro" id="IPR036034">
    <property type="entry name" value="PDZ_sf"/>
</dbReference>
<dbReference type="Pfam" id="PF11818">
    <property type="entry name" value="DUF3340"/>
    <property type="match status" value="1"/>
</dbReference>
<feature type="domain" description="PDZ" evidence="5">
    <location>
        <begin position="240"/>
        <end position="318"/>
    </location>
</feature>
<feature type="domain" description="Tail specific protease" evidence="6">
    <location>
        <begin position="323"/>
        <end position="540"/>
    </location>
</feature>
<dbReference type="InterPro" id="IPR040573">
    <property type="entry name" value="TSP_N"/>
</dbReference>
<dbReference type="PANTHER" id="PTHR32060">
    <property type="entry name" value="TAIL-SPECIFIC PROTEASE"/>
    <property type="match status" value="1"/>
</dbReference>
<evidence type="ECO:0000256" key="3">
    <source>
        <dbReference type="ARBA" id="ARBA00022801"/>
    </source>
</evidence>
<keyword evidence="2 7" id="KW-0645">Protease</keyword>
<keyword evidence="4" id="KW-0720">Serine protease</keyword>
<comment type="similarity">
    <text evidence="1">Belongs to the peptidase S41A family.</text>
</comment>
<evidence type="ECO:0000256" key="4">
    <source>
        <dbReference type="ARBA" id="ARBA00022825"/>
    </source>
</evidence>
<dbReference type="PANTHER" id="PTHR32060:SF22">
    <property type="entry name" value="CARBOXYL-TERMINAL-PROCESSING PEPTIDASE 3, CHLOROPLASTIC"/>
    <property type="match status" value="1"/>
</dbReference>
<dbReference type="Gene3D" id="2.30.42.10">
    <property type="match status" value="1"/>
</dbReference>
<dbReference type="GO" id="GO:0007165">
    <property type="term" value="P:signal transduction"/>
    <property type="evidence" value="ECO:0007669"/>
    <property type="project" value="TreeGrafter"/>
</dbReference>
<dbReference type="SMART" id="SM00228">
    <property type="entry name" value="PDZ"/>
    <property type="match status" value="1"/>
</dbReference>
<dbReference type="SMART" id="SM00245">
    <property type="entry name" value="TSPc"/>
    <property type="match status" value="1"/>
</dbReference>
<protein>
    <submittedName>
        <fullName evidence="7">Tail-specific protease</fullName>
        <ecNumber evidence="7">3.4.21.102</ecNumber>
    </submittedName>
</protein>
<evidence type="ECO:0000259" key="5">
    <source>
        <dbReference type="SMART" id="SM00228"/>
    </source>
</evidence>
<keyword evidence="3 7" id="KW-0378">Hydrolase</keyword>
<dbReference type="AlphaFoldDB" id="A0A3B0ZV71"/>
<dbReference type="EC" id="3.4.21.102" evidence="7"/>
<dbReference type="EMBL" id="UOFP01000049">
    <property type="protein sequence ID" value="VAW84476.1"/>
    <property type="molecule type" value="Genomic_DNA"/>
</dbReference>
<dbReference type="InterPro" id="IPR004447">
    <property type="entry name" value="Peptidase_S41A"/>
</dbReference>
<gene>
    <name evidence="7" type="ORF">MNBD_GAMMA18-1345</name>
</gene>
<dbReference type="InterPro" id="IPR020992">
    <property type="entry name" value="Tail_Prtase_C"/>
</dbReference>
<dbReference type="GO" id="GO:0004252">
    <property type="term" value="F:serine-type endopeptidase activity"/>
    <property type="evidence" value="ECO:0007669"/>
    <property type="project" value="UniProtKB-EC"/>
</dbReference>
<reference evidence="7" key="1">
    <citation type="submission" date="2018-06" db="EMBL/GenBank/DDBJ databases">
        <authorList>
            <person name="Zhirakovskaya E."/>
        </authorList>
    </citation>
    <scope>NUCLEOTIDE SEQUENCE</scope>
</reference>
<dbReference type="GO" id="GO:0030288">
    <property type="term" value="C:outer membrane-bounded periplasmic space"/>
    <property type="evidence" value="ECO:0007669"/>
    <property type="project" value="TreeGrafter"/>
</dbReference>
<dbReference type="Pfam" id="PF03572">
    <property type="entry name" value="Peptidase_S41"/>
    <property type="match status" value="1"/>
</dbReference>
<sequence>MFKRFLLLLAAFFFASPLFATLPVLLTPLEPLPQHSISTQLITQFIDGEHYRQVELNDQQSKAILKKYLTTLDPNRSFFTQQDIAGFERYQLTLDDALKSGDMSPAFTIFQRYNQRRIERADYALARLPQAFDFTVDEVLELDRSESAWANDRATLDEIWRKRVKNDVLNLMLAKKEGDDIQQVLSKRYQRIKSHVAQTEAEDAYEYFINAYLRSIEPHTSYFSPRDSENFKINMSLSLEGIGAVLRIKDDLTMVQKIIPGGPADLSQKIHAKDYITGVAQGEGGEMADVVGWRLDDVVDLIRGPKGSIVRLQLQPKTSGLDGPSKTITLTRNKIKLEEQQAKKSIIELPGDPVKKIGIITIPTFYMDFEGYRRGDDDYRSTTRDTLVLIKELQQQGIDGLIIDLRNNGGGSLPESVSLTGLFIKKGPVVQIRHGDGRIKSDDDTDAAIAYLGPLAVLVNRYSASASEIFAGAIQDYGRGVIVGEPTYGKGTVQTIVDLNRYVRSKELGLGQLKLTMAQFFRVNGDSTQHRGVIPDIQFPTAEENAKQGERAYENALPWANIAPAKFTPYREDELQLNNVIRQHQQRVATDRGFEFLLAQAEKRHMMEEKSSITLLATQRKAERKSLKENQDQRINNFRISQGLAPLKDGDETLDDDDDVSEEQESTFEALKMIELHETAAILSDIIEMQQGNTFSKLVEIPAQP</sequence>
<evidence type="ECO:0000313" key="7">
    <source>
        <dbReference type="EMBL" id="VAW84476.1"/>
    </source>
</evidence>
<dbReference type="SUPFAM" id="SSF50156">
    <property type="entry name" value="PDZ domain-like"/>
    <property type="match status" value="1"/>
</dbReference>
<dbReference type="Pfam" id="PF00595">
    <property type="entry name" value="PDZ"/>
    <property type="match status" value="1"/>
</dbReference>
<dbReference type="Pfam" id="PF17804">
    <property type="entry name" value="TSP_NTD"/>
    <property type="match status" value="1"/>
</dbReference>
<dbReference type="NCBIfam" id="TIGR00225">
    <property type="entry name" value="prc"/>
    <property type="match status" value="1"/>
</dbReference>